<feature type="non-terminal residue" evidence="3">
    <location>
        <position position="456"/>
    </location>
</feature>
<name>A0AAN8V468_9MAGN</name>
<dbReference type="PANTHER" id="PTHR47576:SF2">
    <property type="entry name" value="BRCT DOMAIN DNA REPAIR PROTEIN-RELATED"/>
    <property type="match status" value="1"/>
</dbReference>
<organism evidence="3 4">
    <name type="scientific">Dillenia turbinata</name>
    <dbReference type="NCBI Taxonomy" id="194707"/>
    <lineage>
        <taxon>Eukaryota</taxon>
        <taxon>Viridiplantae</taxon>
        <taxon>Streptophyta</taxon>
        <taxon>Embryophyta</taxon>
        <taxon>Tracheophyta</taxon>
        <taxon>Spermatophyta</taxon>
        <taxon>Magnoliopsida</taxon>
        <taxon>eudicotyledons</taxon>
        <taxon>Gunneridae</taxon>
        <taxon>Pentapetalae</taxon>
        <taxon>Dilleniales</taxon>
        <taxon>Dilleniaceae</taxon>
        <taxon>Dillenia</taxon>
    </lineage>
</organism>
<dbReference type="PANTHER" id="PTHR47576">
    <property type="entry name" value="BRCT DOMAIN DNA REPAIR PROTEIN-RELATED"/>
    <property type="match status" value="1"/>
</dbReference>
<keyword evidence="4" id="KW-1185">Reference proteome</keyword>
<comment type="caution">
    <text evidence="3">The sequence shown here is derived from an EMBL/GenBank/DDBJ whole genome shotgun (WGS) entry which is preliminary data.</text>
</comment>
<dbReference type="InterPro" id="IPR036420">
    <property type="entry name" value="BRCT_dom_sf"/>
</dbReference>
<dbReference type="InterPro" id="IPR001357">
    <property type="entry name" value="BRCT_dom"/>
</dbReference>
<dbReference type="AlphaFoldDB" id="A0AAN8V468"/>
<dbReference type="Pfam" id="PF00533">
    <property type="entry name" value="BRCT"/>
    <property type="match status" value="1"/>
</dbReference>
<reference evidence="3 4" key="1">
    <citation type="submission" date="2023-12" db="EMBL/GenBank/DDBJ databases">
        <title>A high-quality genome assembly for Dillenia turbinata (Dilleniales).</title>
        <authorList>
            <person name="Chanderbali A."/>
        </authorList>
    </citation>
    <scope>NUCLEOTIDE SEQUENCE [LARGE SCALE GENOMIC DNA]</scope>
    <source>
        <strain evidence="3">LSX21</strain>
        <tissue evidence="3">Leaf</tissue>
    </source>
</reference>
<dbReference type="Proteomes" id="UP001370490">
    <property type="component" value="Unassembled WGS sequence"/>
</dbReference>
<dbReference type="InterPro" id="IPR059215">
    <property type="entry name" value="BRCT2_TopBP1-like"/>
</dbReference>
<evidence type="ECO:0000313" key="3">
    <source>
        <dbReference type="EMBL" id="KAK6927200.1"/>
    </source>
</evidence>
<dbReference type="EMBL" id="JBAMMX010000014">
    <property type="protein sequence ID" value="KAK6927200.1"/>
    <property type="molecule type" value="Genomic_DNA"/>
</dbReference>
<evidence type="ECO:0000313" key="4">
    <source>
        <dbReference type="Proteomes" id="UP001370490"/>
    </source>
</evidence>
<feature type="domain" description="BRCT" evidence="2">
    <location>
        <begin position="66"/>
        <end position="150"/>
    </location>
</feature>
<dbReference type="SUPFAM" id="SSF52113">
    <property type="entry name" value="BRCT domain"/>
    <property type="match status" value="1"/>
</dbReference>
<evidence type="ECO:0000256" key="1">
    <source>
        <dbReference type="SAM" id="MobiDB-lite"/>
    </source>
</evidence>
<dbReference type="PROSITE" id="PS50172">
    <property type="entry name" value="BRCT"/>
    <property type="match status" value="1"/>
</dbReference>
<accession>A0AAN8V468</accession>
<sequence>DGWRTLKWLRGLEEGWVLVIDGKGRLRVRQFRGGPISTTDLMVSPRGLGSSELISPTLPSSSSLPALQSPFSGLVICVTGLSKEARKQVKDATERLGGQYSPNLHPSFCGRKFEHALKYGSRKGLLIVTIGWFIDSVGGNVRLSESRYNIKNAGGINMHMDGSSSLFGFNGIENSYLPADVNENTKQCDIIKEPNMWLPMEGSKSFTRSALSGYSIYVDPDLSLELHSKVVEAAACEGAQFVDQWFVGCSASHVVCEGPVISRYLGHSDNVVTPLWILKTAREKSMHKLVHLSADIARQIGSMLENFKCGFPAEHKVDPVIHEDSCHQDDWNHAKNKEGCEERQHVVTLAKAGIRGRCARRMQEKKNFLHSQKSTKMVHSEKNLAENMSLIEVEAAIHTDSRHADRLRSVYSSKEAIGFGMAFVYDVYNPTELEEEHAGKEIDKSIKGSKGRKDKS</sequence>
<feature type="compositionally biased region" description="Basic residues" evidence="1">
    <location>
        <begin position="447"/>
        <end position="456"/>
    </location>
</feature>
<dbReference type="SMART" id="SM00292">
    <property type="entry name" value="BRCT"/>
    <property type="match status" value="2"/>
</dbReference>
<feature type="compositionally biased region" description="Basic and acidic residues" evidence="1">
    <location>
        <begin position="436"/>
        <end position="446"/>
    </location>
</feature>
<feature type="region of interest" description="Disordered" evidence="1">
    <location>
        <begin position="436"/>
        <end position="456"/>
    </location>
</feature>
<proteinExistence type="predicted"/>
<feature type="non-terminal residue" evidence="3">
    <location>
        <position position="1"/>
    </location>
</feature>
<evidence type="ECO:0000259" key="2">
    <source>
        <dbReference type="PROSITE" id="PS50172"/>
    </source>
</evidence>
<protein>
    <recommendedName>
        <fullName evidence="2">BRCT domain-containing protein</fullName>
    </recommendedName>
</protein>
<dbReference type="CDD" id="cd17731">
    <property type="entry name" value="BRCT_TopBP1_rpt2_like"/>
    <property type="match status" value="1"/>
</dbReference>
<dbReference type="Gene3D" id="3.40.50.10190">
    <property type="entry name" value="BRCT domain"/>
    <property type="match status" value="1"/>
</dbReference>
<gene>
    <name evidence="3" type="ORF">RJ641_005791</name>
</gene>